<keyword evidence="4" id="KW-1185">Reference proteome</keyword>
<dbReference type="EMBL" id="CATQJA010000905">
    <property type="protein sequence ID" value="CAJ0564759.1"/>
    <property type="molecule type" value="Genomic_DNA"/>
</dbReference>
<gene>
    <name evidence="3" type="ORF">MSPICULIGERA_LOCUS3429</name>
</gene>
<name>A0AA36C9Q1_9BILA</name>
<accession>A0AA36C9Q1</accession>
<dbReference type="Gene3D" id="3.60.21.10">
    <property type="match status" value="1"/>
</dbReference>
<dbReference type="AlphaFoldDB" id="A0AA36C9Q1"/>
<protein>
    <recommendedName>
        <fullName evidence="2">Calcineurin-like phosphoesterase domain-containing protein</fullName>
    </recommendedName>
</protein>
<reference evidence="3" key="1">
    <citation type="submission" date="2023-06" db="EMBL/GenBank/DDBJ databases">
        <authorList>
            <person name="Delattre M."/>
        </authorList>
    </citation>
    <scope>NUCLEOTIDE SEQUENCE</scope>
    <source>
        <strain evidence="3">AF72</strain>
    </source>
</reference>
<feature type="non-terminal residue" evidence="3">
    <location>
        <position position="1"/>
    </location>
</feature>
<dbReference type="InterPro" id="IPR029052">
    <property type="entry name" value="Metallo-depent_PP-like"/>
</dbReference>
<evidence type="ECO:0000256" key="1">
    <source>
        <dbReference type="SAM" id="Phobius"/>
    </source>
</evidence>
<feature type="transmembrane region" description="Helical" evidence="1">
    <location>
        <begin position="136"/>
        <end position="155"/>
    </location>
</feature>
<evidence type="ECO:0000259" key="2">
    <source>
        <dbReference type="Pfam" id="PF00149"/>
    </source>
</evidence>
<comment type="caution">
    <text evidence="3">The sequence shown here is derived from an EMBL/GenBank/DDBJ whole genome shotgun (WGS) entry which is preliminary data.</text>
</comment>
<keyword evidence="1" id="KW-0812">Transmembrane</keyword>
<dbReference type="InterPro" id="IPR004843">
    <property type="entry name" value="Calcineurin-like_PHP"/>
</dbReference>
<dbReference type="PANTHER" id="PTHR31302:SF0">
    <property type="entry name" value="TRANSMEMBRANE PROTEIN WITH METALLOPHOSPHOESTERASE DOMAIN"/>
    <property type="match status" value="1"/>
</dbReference>
<dbReference type="GO" id="GO:0016787">
    <property type="term" value="F:hydrolase activity"/>
    <property type="evidence" value="ECO:0007669"/>
    <property type="project" value="InterPro"/>
</dbReference>
<dbReference type="CDD" id="cd07385">
    <property type="entry name" value="MPP_YkuE_C"/>
    <property type="match status" value="1"/>
</dbReference>
<dbReference type="PANTHER" id="PTHR31302">
    <property type="entry name" value="TRANSMEMBRANE PROTEIN WITH METALLOPHOSPHOESTERASE DOMAIN-RELATED"/>
    <property type="match status" value="1"/>
</dbReference>
<dbReference type="Proteomes" id="UP001177023">
    <property type="component" value="Unassembled WGS sequence"/>
</dbReference>
<feature type="transmembrane region" description="Helical" evidence="1">
    <location>
        <begin position="94"/>
        <end position="115"/>
    </location>
</feature>
<dbReference type="InterPro" id="IPR051158">
    <property type="entry name" value="Metallophosphoesterase_sf"/>
</dbReference>
<organism evidence="3 4">
    <name type="scientific">Mesorhabditis spiculigera</name>
    <dbReference type="NCBI Taxonomy" id="96644"/>
    <lineage>
        <taxon>Eukaryota</taxon>
        <taxon>Metazoa</taxon>
        <taxon>Ecdysozoa</taxon>
        <taxon>Nematoda</taxon>
        <taxon>Chromadorea</taxon>
        <taxon>Rhabditida</taxon>
        <taxon>Rhabditina</taxon>
        <taxon>Rhabditomorpha</taxon>
        <taxon>Rhabditoidea</taxon>
        <taxon>Rhabditidae</taxon>
        <taxon>Mesorhabditinae</taxon>
        <taxon>Mesorhabditis</taxon>
    </lineage>
</organism>
<evidence type="ECO:0000313" key="4">
    <source>
        <dbReference type="Proteomes" id="UP001177023"/>
    </source>
</evidence>
<proteinExistence type="predicted"/>
<evidence type="ECO:0000313" key="3">
    <source>
        <dbReference type="EMBL" id="CAJ0564759.1"/>
    </source>
</evidence>
<sequence>MASRVHTLFNLELIMCVGSYYIYQRYKAAIVSYNEGHHRPLNRRWTQICPADVLKGALLIFLACGQSAFAFYMVRGQTEVSTAALLCLICLAGYLHLSILLLFSDLVLFISYLFAKVTGKIEEEGGMSSFCEKYRLSQVLLVTIVAVSLISVGLYRTFTPPSVVDETFKTTKFKPGSELQIALLSDLHIGPSVGRKRVQTIVDVVNSINPDIIAISGDLADGYVKDLGEAAKPLCELRSKYGVYFATGNHEYYHGNVEEWFTFLRGCNITVLHNENFRLTTGKGESVCMAGIDDLITLKLHMHGHQMNPRKALAGCQKSDLVVLLAHQPNAARYVLSDPATNGNVDVVLSGHTHNGQFIFFVPFVHLANAWTHGLYWNVPTNTHILVSAGVDFFGPPVRTSGYCEVVRLTIAGKS</sequence>
<feature type="domain" description="Calcineurin-like phosphoesterase" evidence="2">
    <location>
        <begin position="180"/>
        <end position="355"/>
    </location>
</feature>
<feature type="transmembrane region" description="Helical" evidence="1">
    <location>
        <begin position="53"/>
        <end position="74"/>
    </location>
</feature>
<keyword evidence="1" id="KW-0472">Membrane</keyword>
<dbReference type="Pfam" id="PF00149">
    <property type="entry name" value="Metallophos"/>
    <property type="match status" value="1"/>
</dbReference>
<dbReference type="SUPFAM" id="SSF56300">
    <property type="entry name" value="Metallo-dependent phosphatases"/>
    <property type="match status" value="1"/>
</dbReference>
<keyword evidence="1" id="KW-1133">Transmembrane helix</keyword>